<dbReference type="PANTHER" id="PTHR33376">
    <property type="match status" value="1"/>
</dbReference>
<keyword evidence="3 4" id="KW-0732">Signal</keyword>
<reference evidence="5 6" key="1">
    <citation type="submission" date="2019-03" db="EMBL/GenBank/DDBJ databases">
        <authorList>
            <person name="Nijsse B."/>
        </authorList>
    </citation>
    <scope>NUCLEOTIDE SEQUENCE [LARGE SCALE GENOMIC DNA]</scope>
    <source>
        <strain evidence="5">Desulfoluna butyratoxydans MSL71</strain>
    </source>
</reference>
<sequence>MNRFFNTAAAALLALGLSAGCGKESSDTPTDTKPVTLRMATQYPEDHPAHAAALRIEEAIEKGTDGRVNITVFPENQLGEPGQVFEGVQNGTIDAAHIWIPSQDDPRLNTGDLPYIARDYGELRKIFAPDAFIPMQVGTLLDKKNVTFFGYYTEGFMGVGTTGEAKNLRSLGTDKGVVVSISDSAAVKTGMEALGFRTTALPYSDVLAALKAGVVDGWVGGPPRLTYSGFREAITTYYQLNSNVVNSQYIMGTKVFRSFSQADRKVVAEAFAAESLKSFEVAEQEEISYRRKMTEAGITVNEFSRHELRAMADYVRESVWPGFEKEMSRKWMKELAASYADK</sequence>
<evidence type="ECO:0000256" key="2">
    <source>
        <dbReference type="ARBA" id="ARBA00022448"/>
    </source>
</evidence>
<feature type="chain" id="PRO_5020188068" evidence="4">
    <location>
        <begin position="20"/>
        <end position="342"/>
    </location>
</feature>
<dbReference type="NCBIfam" id="NF037995">
    <property type="entry name" value="TRAP_S1"/>
    <property type="match status" value="1"/>
</dbReference>
<dbReference type="GO" id="GO:0055085">
    <property type="term" value="P:transmembrane transport"/>
    <property type="evidence" value="ECO:0007669"/>
    <property type="project" value="InterPro"/>
</dbReference>
<dbReference type="PROSITE" id="PS51257">
    <property type="entry name" value="PROKAR_LIPOPROTEIN"/>
    <property type="match status" value="1"/>
</dbReference>
<evidence type="ECO:0000313" key="5">
    <source>
        <dbReference type="EMBL" id="VFQ46732.1"/>
    </source>
</evidence>
<keyword evidence="2" id="KW-0813">Transport</keyword>
<comment type="similarity">
    <text evidence="1">Belongs to the bacterial solute-binding protein 7 family.</text>
</comment>
<feature type="signal peptide" evidence="4">
    <location>
        <begin position="1"/>
        <end position="19"/>
    </location>
</feature>
<accession>A0A4U8YXE8</accession>
<evidence type="ECO:0000256" key="3">
    <source>
        <dbReference type="ARBA" id="ARBA00022729"/>
    </source>
</evidence>
<keyword evidence="5" id="KW-0675">Receptor</keyword>
<dbReference type="AlphaFoldDB" id="A0A4U8YXE8"/>
<keyword evidence="6" id="KW-1185">Reference proteome</keyword>
<evidence type="ECO:0000256" key="4">
    <source>
        <dbReference type="SAM" id="SignalP"/>
    </source>
</evidence>
<dbReference type="Gene3D" id="3.40.190.170">
    <property type="entry name" value="Bacterial extracellular solute-binding protein, family 7"/>
    <property type="match status" value="1"/>
</dbReference>
<evidence type="ECO:0000256" key="1">
    <source>
        <dbReference type="ARBA" id="ARBA00009023"/>
    </source>
</evidence>
<dbReference type="RefSeq" id="WP_180145058.1">
    <property type="nucleotide sequence ID" value="NZ_CAADHO010000011.1"/>
</dbReference>
<protein>
    <submittedName>
        <fullName evidence="5">Trap transporter solute receptor dctp/teaa</fullName>
    </submittedName>
</protein>
<proteinExistence type="inferred from homology"/>
<dbReference type="Pfam" id="PF03480">
    <property type="entry name" value="DctP"/>
    <property type="match status" value="1"/>
</dbReference>
<dbReference type="PANTHER" id="PTHR33376:SF7">
    <property type="entry name" value="C4-DICARBOXYLATE-BINDING PROTEIN DCTB"/>
    <property type="match status" value="1"/>
</dbReference>
<organism evidence="5 6">
    <name type="scientific">Desulfoluna butyratoxydans</name>
    <dbReference type="NCBI Taxonomy" id="231438"/>
    <lineage>
        <taxon>Bacteria</taxon>
        <taxon>Pseudomonadati</taxon>
        <taxon>Thermodesulfobacteriota</taxon>
        <taxon>Desulfobacteria</taxon>
        <taxon>Desulfobacterales</taxon>
        <taxon>Desulfolunaceae</taxon>
        <taxon>Desulfoluna</taxon>
    </lineage>
</organism>
<dbReference type="Proteomes" id="UP000507962">
    <property type="component" value="Unassembled WGS sequence"/>
</dbReference>
<dbReference type="EMBL" id="CAADHO010000011">
    <property type="protein sequence ID" value="VFQ46732.1"/>
    <property type="molecule type" value="Genomic_DNA"/>
</dbReference>
<name>A0A4U8YXE8_9BACT</name>
<gene>
    <name evidence="5" type="ORF">MSL71_44020</name>
</gene>
<evidence type="ECO:0000313" key="6">
    <source>
        <dbReference type="Proteomes" id="UP000507962"/>
    </source>
</evidence>
<dbReference type="InterPro" id="IPR038404">
    <property type="entry name" value="TRAP_DctP_sf"/>
</dbReference>
<dbReference type="InterPro" id="IPR018389">
    <property type="entry name" value="DctP_fam"/>
</dbReference>